<evidence type="ECO:0000313" key="4">
    <source>
        <dbReference type="EMBL" id="CAG8553723.1"/>
    </source>
</evidence>
<dbReference type="SUPFAM" id="SSF51430">
    <property type="entry name" value="NAD(P)-linked oxidoreductase"/>
    <property type="match status" value="1"/>
</dbReference>
<dbReference type="Pfam" id="PF00248">
    <property type="entry name" value="Aldo_ket_red"/>
    <property type="match status" value="1"/>
</dbReference>
<evidence type="ECO:0000313" key="5">
    <source>
        <dbReference type="Proteomes" id="UP000789342"/>
    </source>
</evidence>
<dbReference type="OrthoDB" id="37537at2759"/>
<reference evidence="4" key="1">
    <citation type="submission" date="2021-06" db="EMBL/GenBank/DDBJ databases">
        <authorList>
            <person name="Kallberg Y."/>
            <person name="Tangrot J."/>
            <person name="Rosling A."/>
        </authorList>
    </citation>
    <scope>NUCLEOTIDE SEQUENCE</scope>
    <source>
        <strain evidence="4">CL551</strain>
    </source>
</reference>
<evidence type="ECO:0000259" key="3">
    <source>
        <dbReference type="Pfam" id="PF00248"/>
    </source>
</evidence>
<dbReference type="EMBL" id="CAJVPV010003518">
    <property type="protein sequence ID" value="CAG8553723.1"/>
    <property type="molecule type" value="Genomic_DNA"/>
</dbReference>
<organism evidence="4 5">
    <name type="scientific">Acaulospora morrowiae</name>
    <dbReference type="NCBI Taxonomy" id="94023"/>
    <lineage>
        <taxon>Eukaryota</taxon>
        <taxon>Fungi</taxon>
        <taxon>Fungi incertae sedis</taxon>
        <taxon>Mucoromycota</taxon>
        <taxon>Glomeromycotina</taxon>
        <taxon>Glomeromycetes</taxon>
        <taxon>Diversisporales</taxon>
        <taxon>Acaulosporaceae</taxon>
        <taxon>Acaulospora</taxon>
    </lineage>
</organism>
<sequence>MTTDTSSSGEILTKLDNYVQLGSSGLEVSPLCLGTMTFGQQDKADDQIKTSKIVFDKYYELGGNFFDTANFGNGDSERILGQYLTSKRSKVVISSKYMTPPSAQKSSDPNSGVLNRKSLVENLDASLKRMGIGYVDVLYTQISDYGTNVENVLRGLDDTVRSGKALYIAITDTPAWIISEANAISRLRGWSQFVALSSQYSLTDRSFEFDLRPMCMKNGIGVIPYNVISSGFLTGRYTEEYLKSDQDFPAKNTVLKYANKKNWGILEEVKDISEEVGRSPAEVAINWTLQQPGITSLVVAARNEGILDENLKALEFKLTPQQLLRLNTTSSSTEIPFPHSSQPNPIYIASQPTPEYLHALEQFKPYSVQSGEPSSSKSRKRAQSDPEGTETPVEESQSLYKKNRQ</sequence>
<accession>A0A9N9B518</accession>
<keyword evidence="5" id="KW-1185">Reference proteome</keyword>
<dbReference type="GO" id="GO:0016491">
    <property type="term" value="F:oxidoreductase activity"/>
    <property type="evidence" value="ECO:0007669"/>
    <property type="project" value="UniProtKB-KW"/>
</dbReference>
<feature type="compositionally biased region" description="Polar residues" evidence="2">
    <location>
        <begin position="367"/>
        <end position="376"/>
    </location>
</feature>
<dbReference type="Proteomes" id="UP000789342">
    <property type="component" value="Unassembled WGS sequence"/>
</dbReference>
<name>A0A9N9B518_9GLOM</name>
<dbReference type="InterPro" id="IPR036812">
    <property type="entry name" value="NAD(P)_OxRdtase_dom_sf"/>
</dbReference>
<dbReference type="GO" id="GO:0005829">
    <property type="term" value="C:cytosol"/>
    <property type="evidence" value="ECO:0007669"/>
    <property type="project" value="TreeGrafter"/>
</dbReference>
<gene>
    <name evidence="4" type="ORF">AMORRO_LOCUS5693</name>
</gene>
<dbReference type="PANTHER" id="PTHR43364">
    <property type="entry name" value="NADH-SPECIFIC METHYLGLYOXAL REDUCTASE-RELATED"/>
    <property type="match status" value="1"/>
</dbReference>
<keyword evidence="1" id="KW-0560">Oxidoreductase</keyword>
<protein>
    <submittedName>
        <fullName evidence="4">15527_t:CDS:1</fullName>
    </submittedName>
</protein>
<feature type="compositionally biased region" description="Polar residues" evidence="2">
    <location>
        <begin position="394"/>
        <end position="405"/>
    </location>
</feature>
<evidence type="ECO:0000256" key="1">
    <source>
        <dbReference type="ARBA" id="ARBA00023002"/>
    </source>
</evidence>
<comment type="caution">
    <text evidence="4">The sequence shown here is derived from an EMBL/GenBank/DDBJ whole genome shotgun (WGS) entry which is preliminary data.</text>
</comment>
<proteinExistence type="predicted"/>
<dbReference type="AlphaFoldDB" id="A0A9N9B518"/>
<feature type="domain" description="NADP-dependent oxidoreductase" evidence="3">
    <location>
        <begin position="30"/>
        <end position="326"/>
    </location>
</feature>
<evidence type="ECO:0000256" key="2">
    <source>
        <dbReference type="SAM" id="MobiDB-lite"/>
    </source>
</evidence>
<dbReference type="Gene3D" id="3.20.20.100">
    <property type="entry name" value="NADP-dependent oxidoreductase domain"/>
    <property type="match status" value="1"/>
</dbReference>
<dbReference type="InterPro" id="IPR050523">
    <property type="entry name" value="AKR_Detox_Biosynth"/>
</dbReference>
<dbReference type="PANTHER" id="PTHR43364:SF4">
    <property type="entry name" value="NAD(P)-LINKED OXIDOREDUCTASE SUPERFAMILY PROTEIN"/>
    <property type="match status" value="1"/>
</dbReference>
<feature type="region of interest" description="Disordered" evidence="2">
    <location>
        <begin position="363"/>
        <end position="405"/>
    </location>
</feature>
<dbReference type="InterPro" id="IPR023210">
    <property type="entry name" value="NADP_OxRdtase_dom"/>
</dbReference>